<dbReference type="Gene3D" id="1.10.260.40">
    <property type="entry name" value="lambda repressor-like DNA-binding domains"/>
    <property type="match status" value="1"/>
</dbReference>
<dbReference type="Pfam" id="PF01381">
    <property type="entry name" value="HTH_3"/>
    <property type="match status" value="1"/>
</dbReference>
<dbReference type="OrthoDB" id="8453886at2"/>
<dbReference type="SUPFAM" id="SSF47413">
    <property type="entry name" value="lambda repressor-like DNA-binding domains"/>
    <property type="match status" value="1"/>
</dbReference>
<organism evidence="2 3">
    <name type="scientific">Martelella mediterranea</name>
    <dbReference type="NCBI Taxonomy" id="293089"/>
    <lineage>
        <taxon>Bacteria</taxon>
        <taxon>Pseudomonadati</taxon>
        <taxon>Pseudomonadota</taxon>
        <taxon>Alphaproteobacteria</taxon>
        <taxon>Hyphomicrobiales</taxon>
        <taxon>Aurantimonadaceae</taxon>
        <taxon>Martelella</taxon>
    </lineage>
</organism>
<proteinExistence type="predicted"/>
<feature type="domain" description="HTH cro/C1-type" evidence="1">
    <location>
        <begin position="5"/>
        <end position="59"/>
    </location>
</feature>
<keyword evidence="3" id="KW-1185">Reference proteome</keyword>
<sequence length="70" mass="7928">MFSEIEARRHAAGISQVELCERAGVHPTTYTARKANRRTVSERTLQKLKTALDELVTERLAVMKQERTGS</sequence>
<protein>
    <submittedName>
        <fullName evidence="2">Helix-turn-helix protein</fullName>
    </submittedName>
</protein>
<accession>A0A4R3NK42</accession>
<gene>
    <name evidence="2" type="ORF">EDC90_103318</name>
</gene>
<name>A0A4R3NK42_9HYPH</name>
<dbReference type="RefSeq" id="WP_132313652.1">
    <property type="nucleotide sequence ID" value="NZ_SMAR01000033.1"/>
</dbReference>
<dbReference type="InterPro" id="IPR010982">
    <property type="entry name" value="Lambda_DNA-bd_dom_sf"/>
</dbReference>
<evidence type="ECO:0000313" key="3">
    <source>
        <dbReference type="Proteomes" id="UP000295097"/>
    </source>
</evidence>
<dbReference type="CDD" id="cd00093">
    <property type="entry name" value="HTH_XRE"/>
    <property type="match status" value="1"/>
</dbReference>
<dbReference type="AlphaFoldDB" id="A0A4R3NK42"/>
<dbReference type="Proteomes" id="UP000295097">
    <property type="component" value="Unassembled WGS sequence"/>
</dbReference>
<comment type="caution">
    <text evidence="2">The sequence shown here is derived from an EMBL/GenBank/DDBJ whole genome shotgun (WGS) entry which is preliminary data.</text>
</comment>
<dbReference type="PROSITE" id="PS50943">
    <property type="entry name" value="HTH_CROC1"/>
    <property type="match status" value="1"/>
</dbReference>
<evidence type="ECO:0000313" key="2">
    <source>
        <dbReference type="EMBL" id="TCT34624.1"/>
    </source>
</evidence>
<evidence type="ECO:0000259" key="1">
    <source>
        <dbReference type="PROSITE" id="PS50943"/>
    </source>
</evidence>
<dbReference type="EMBL" id="SMAR01000033">
    <property type="protein sequence ID" value="TCT34624.1"/>
    <property type="molecule type" value="Genomic_DNA"/>
</dbReference>
<dbReference type="InterPro" id="IPR001387">
    <property type="entry name" value="Cro/C1-type_HTH"/>
</dbReference>
<dbReference type="SMART" id="SM00530">
    <property type="entry name" value="HTH_XRE"/>
    <property type="match status" value="1"/>
</dbReference>
<reference evidence="2 3" key="1">
    <citation type="submission" date="2019-03" db="EMBL/GenBank/DDBJ databases">
        <title>Freshwater and sediment microbial communities from various areas in North America, analyzing microbe dynamics in response to fracking.</title>
        <authorList>
            <person name="Lamendella R."/>
        </authorList>
    </citation>
    <scope>NUCLEOTIDE SEQUENCE [LARGE SCALE GENOMIC DNA]</scope>
    <source>
        <strain evidence="2 3">175.2</strain>
    </source>
</reference>
<dbReference type="GO" id="GO:0003677">
    <property type="term" value="F:DNA binding"/>
    <property type="evidence" value="ECO:0007669"/>
    <property type="project" value="InterPro"/>
</dbReference>